<feature type="region of interest" description="Disordered" evidence="1">
    <location>
        <begin position="1"/>
        <end position="21"/>
    </location>
</feature>
<dbReference type="RefSeq" id="WP_345441524.1">
    <property type="nucleotide sequence ID" value="NZ_BAABHK010000021.1"/>
</dbReference>
<keyword evidence="3" id="KW-1185">Reference proteome</keyword>
<evidence type="ECO:0000256" key="1">
    <source>
        <dbReference type="SAM" id="MobiDB-lite"/>
    </source>
</evidence>
<evidence type="ECO:0000313" key="3">
    <source>
        <dbReference type="Proteomes" id="UP001501442"/>
    </source>
</evidence>
<name>A0ABP8URW1_9ACTN</name>
<dbReference type="Proteomes" id="UP001501442">
    <property type="component" value="Unassembled WGS sequence"/>
</dbReference>
<reference evidence="3" key="1">
    <citation type="journal article" date="2019" name="Int. J. Syst. Evol. Microbiol.">
        <title>The Global Catalogue of Microorganisms (GCM) 10K type strain sequencing project: providing services to taxonomists for standard genome sequencing and annotation.</title>
        <authorList>
            <consortium name="The Broad Institute Genomics Platform"/>
            <consortium name="The Broad Institute Genome Sequencing Center for Infectious Disease"/>
            <person name="Wu L."/>
            <person name="Ma J."/>
        </authorList>
    </citation>
    <scope>NUCLEOTIDE SEQUENCE [LARGE SCALE GENOMIC DNA]</scope>
    <source>
        <strain evidence="3">JCM 17939</strain>
    </source>
</reference>
<sequence length="1000" mass="108267">MSGDSKGGPVRRPRMIERPRVSPGPLADLKALVYELYLEAGAPSLDEITVWVAQDDGLPGAPERDTIHRIIRDTGLPPSQADVVAVVTALARAARWDRDDAAERARNFWVAARMDSSVGVPITQVIDPFALEVHRPITLHQAGRLPTLPMYVQRAHDDRLAEVIVRATGGVSAMAVLVAGSSAGKTRACWEALEPLRQAGGWRLWHPYDPTRPQAALEALDRVRPRTVVWLNETQEYLRADGDGERVAAKLRSLLADPARAPVLVLGTLWPEHYGALTQLPGSQVRLVLEGTVIEVPDAFAGSDLAALKQAARTDARLALAAEHADDGQITQYLAGGPELIDRFRAAPLAAKALIWAAIDARRLGHRNALPHALLEEAAQAYLTDAQWDRLDEDWLEQALAYASRPCKGAQGPITRIRPRSGHARTRSGRRRSLAGRGGSEVVYRLADYLDQYGRVDRAGQTPPAGFWPAAAAHANPADLRALGDAAWDRGLYRDSAQLYKNATAHGDPYAACALIDHLHVLDSADHRPAHWATLQITLDDLDAVLQLLDILRKVGASEQVATLAERAAAHAPLDDPRVVNLLLRNLRRVGASEQVTVLLARNPAAHVSLDNPHAVGWLLDILREVGSEQVATLAERAAAHAPLYNPSHVSQLLDSLRQVGANEQMTVLLARSPAAHVSLDNPRGVGELLVTLREAGANEQMTVLLARNPAAHVSLDKPSGVGWLLVTLREAGVNEQMAVLLARNPAEHVPLDNPDGVSLLLDSLWDVGANGQTATLAERAATHTPLDNPNRLGWLVASLRRAGRSDQAATLAERAATHTPLDNPVRVGQLLHSLRRAGASEHVTMLTERAAAYAPLGPLDAPEFFGQLLDSLREAGANEQMTVLLARNPAEHVPLDNPRGISQLLDSLRQAGANEQMTVLLARNPAEHVPLDNPRGISQLLDSLRQAGANEQVATLAKRLPSAGRFDVFLGIGDHEARFRFGREPDMTAAPPWGWEDLE</sequence>
<dbReference type="EMBL" id="BAABHK010000021">
    <property type="protein sequence ID" value="GAA4638206.1"/>
    <property type="molecule type" value="Genomic_DNA"/>
</dbReference>
<proteinExistence type="predicted"/>
<accession>A0ABP8URW1</accession>
<evidence type="ECO:0000313" key="2">
    <source>
        <dbReference type="EMBL" id="GAA4638206.1"/>
    </source>
</evidence>
<protein>
    <recommendedName>
        <fullName evidence="4">ATP-binding protein</fullName>
    </recommendedName>
</protein>
<evidence type="ECO:0008006" key="4">
    <source>
        <dbReference type="Google" id="ProtNLM"/>
    </source>
</evidence>
<organism evidence="2 3">
    <name type="scientific">Actinoallomurus vinaceus</name>
    <dbReference type="NCBI Taxonomy" id="1080074"/>
    <lineage>
        <taxon>Bacteria</taxon>
        <taxon>Bacillati</taxon>
        <taxon>Actinomycetota</taxon>
        <taxon>Actinomycetes</taxon>
        <taxon>Streptosporangiales</taxon>
        <taxon>Thermomonosporaceae</taxon>
        <taxon>Actinoallomurus</taxon>
    </lineage>
</organism>
<gene>
    <name evidence="2" type="ORF">GCM10023196_095020</name>
</gene>
<comment type="caution">
    <text evidence="2">The sequence shown here is derived from an EMBL/GenBank/DDBJ whole genome shotgun (WGS) entry which is preliminary data.</text>
</comment>